<name>B0WW29_CULQU</name>
<evidence type="ECO:0000313" key="2">
    <source>
        <dbReference type="EMBL" id="EDS35861.1"/>
    </source>
</evidence>
<dbReference type="Proteomes" id="UP000002320">
    <property type="component" value="Unassembled WGS sequence"/>
</dbReference>
<dbReference type="KEGG" id="cqu:CpipJ_CPIJ010467"/>
<dbReference type="HOGENOM" id="CLU_804761_0_0_1"/>
<accession>B0WW29</accession>
<feature type="compositionally biased region" description="Polar residues" evidence="1">
    <location>
        <begin position="7"/>
        <end position="21"/>
    </location>
</feature>
<dbReference type="EnsemblMetazoa" id="CPIJ010467-RA">
    <property type="protein sequence ID" value="CPIJ010467-PA"/>
    <property type="gene ID" value="CPIJ010467"/>
</dbReference>
<dbReference type="AlphaFoldDB" id="B0WW29"/>
<evidence type="ECO:0000256" key="1">
    <source>
        <dbReference type="SAM" id="MobiDB-lite"/>
    </source>
</evidence>
<dbReference type="VEuPathDB" id="VectorBase:CPIJ010467"/>
<feature type="region of interest" description="Disordered" evidence="1">
    <location>
        <begin position="1"/>
        <end position="36"/>
    </location>
</feature>
<evidence type="ECO:0000313" key="3">
    <source>
        <dbReference type="EnsemblMetazoa" id="CPIJ010467-PA"/>
    </source>
</evidence>
<dbReference type="STRING" id="7176.B0WW29"/>
<dbReference type="EMBL" id="DS232136">
    <property type="protein sequence ID" value="EDS35861.1"/>
    <property type="molecule type" value="Genomic_DNA"/>
</dbReference>
<evidence type="ECO:0000313" key="4">
    <source>
        <dbReference type="Proteomes" id="UP000002320"/>
    </source>
</evidence>
<dbReference type="InParanoid" id="B0WW29"/>
<organism>
    <name type="scientific">Culex quinquefasciatus</name>
    <name type="common">Southern house mosquito</name>
    <name type="synonym">Culex pungens</name>
    <dbReference type="NCBI Taxonomy" id="7176"/>
    <lineage>
        <taxon>Eukaryota</taxon>
        <taxon>Metazoa</taxon>
        <taxon>Ecdysozoa</taxon>
        <taxon>Arthropoda</taxon>
        <taxon>Hexapoda</taxon>
        <taxon>Insecta</taxon>
        <taxon>Pterygota</taxon>
        <taxon>Neoptera</taxon>
        <taxon>Endopterygota</taxon>
        <taxon>Diptera</taxon>
        <taxon>Nematocera</taxon>
        <taxon>Culicoidea</taxon>
        <taxon>Culicidae</taxon>
        <taxon>Culicinae</taxon>
        <taxon>Culicini</taxon>
        <taxon>Culex</taxon>
        <taxon>Culex</taxon>
    </lineage>
</organism>
<dbReference type="eggNOG" id="KOG0960">
    <property type="taxonomic scope" value="Eukaryota"/>
</dbReference>
<reference evidence="3" key="2">
    <citation type="submission" date="2020-05" db="UniProtKB">
        <authorList>
            <consortium name="EnsemblMetazoa"/>
        </authorList>
    </citation>
    <scope>IDENTIFICATION</scope>
    <source>
        <strain evidence="3">JHB</strain>
    </source>
</reference>
<reference evidence="2" key="1">
    <citation type="submission" date="2007-03" db="EMBL/GenBank/DDBJ databases">
        <title>Annotation of Culex pipiens quinquefasciatus.</title>
        <authorList>
            <consortium name="The Broad Institute Genome Sequencing Platform"/>
            <person name="Atkinson P.W."/>
            <person name="Hemingway J."/>
            <person name="Christensen B.M."/>
            <person name="Higgs S."/>
            <person name="Kodira C."/>
            <person name="Hannick L."/>
            <person name="Megy K."/>
            <person name="O'Leary S."/>
            <person name="Pearson M."/>
            <person name="Haas B.J."/>
            <person name="Mauceli E."/>
            <person name="Wortman J.R."/>
            <person name="Lee N.H."/>
            <person name="Guigo R."/>
            <person name="Stanke M."/>
            <person name="Alvarado L."/>
            <person name="Amedeo P."/>
            <person name="Antoine C.H."/>
            <person name="Arensburger P."/>
            <person name="Bidwell S.L."/>
            <person name="Crawford M."/>
            <person name="Camaro F."/>
            <person name="Devon K."/>
            <person name="Engels R."/>
            <person name="Hammond M."/>
            <person name="Howarth C."/>
            <person name="Koehrsen M."/>
            <person name="Lawson D."/>
            <person name="Montgomery P."/>
            <person name="Nene V."/>
            <person name="Nusbaum C."/>
            <person name="Puiu D."/>
            <person name="Romero-Severson J."/>
            <person name="Severson D.W."/>
            <person name="Shumway M."/>
            <person name="Sisk P."/>
            <person name="Stolte C."/>
            <person name="Zeng Q."/>
            <person name="Eisenstadt E."/>
            <person name="Fraser-Liggett C."/>
            <person name="Strausberg R."/>
            <person name="Galagan J."/>
            <person name="Birren B."/>
            <person name="Collins F.H."/>
        </authorList>
    </citation>
    <scope>NUCLEOTIDE SEQUENCE [LARGE SCALE GENOMIC DNA]</scope>
    <source>
        <strain evidence="2">JHB</strain>
    </source>
</reference>
<proteinExistence type="predicted"/>
<keyword evidence="4" id="KW-1185">Reference proteome</keyword>
<protein>
    <submittedName>
        <fullName evidence="2 3">Mitochondrial processing peptidase beta subunit</fullName>
    </submittedName>
</protein>
<gene>
    <name evidence="3" type="primary">6044027</name>
    <name evidence="2" type="ORF">CpipJ_CPIJ010467</name>
</gene>
<sequence>MNPPNSLPNTPSISCSATNPDGSSSPPPSGSCTTSGRTYCPRVQVHQHLSNIIQHKPGAHDMENGSDEHLQMFNIEDSENKTMCVGGIYPTLAQSLGTFNPKDGLVVAVDGSRVAIYNYEWVECIDELIHALNGCTDIPIALQEMADILSCQDIYAYVNVIGINSFCKTRWADHRNQLVTSGKSSPIEDDACRQDCGWIDQDNVTLMIPNTLISSWDRSKDGGANNASKLAEENLCHSSQLFSKDRTGQGHRGIFFISCVRRIPLHELERRNDNVNAQNVRDVAMYLRPLPGHVLGPLGPTAARSVKPEVLVNPAESSGSGGRVVGNTFDGKAPVDWTGGSAHLQ</sequence>